<feature type="region of interest" description="Disordered" evidence="2">
    <location>
        <begin position="633"/>
        <end position="667"/>
    </location>
</feature>
<protein>
    <submittedName>
        <fullName evidence="3">Uncharacterized protein</fullName>
    </submittedName>
</protein>
<feature type="region of interest" description="Disordered" evidence="2">
    <location>
        <begin position="433"/>
        <end position="459"/>
    </location>
</feature>
<keyword evidence="4" id="KW-1185">Reference proteome</keyword>
<proteinExistence type="predicted"/>
<sequence length="753" mass="86681">MSKKPIHNINMNLMDLKSSTSLPTTFEGTHNGSSPARRGSPKHINAKPKSLKDRLRDRKRENTRNLNLLATCLEKSQIGLEEIRQAKKEILVQKQQDIDNAVASIHHSTENTLTRMMKQYEQASTKVVITNGIKEFDQTYLSLKLKEEEILAQAKCRKDYYQKHKFDKRDKEFKKKVKEIDEFHQSIQKMSNQMVQMIQQKDLATKMVRKDIKKRKRILKTLVENSAALENSRLNFKDMDLNYLQYSPNSPPASLKISKEVNNLMNERAGLLNIQKELKENIRYLAAQKQQINAEITYEDESLLNLEQKLNSFSKTFKKNLRLTESVDLDQSKLENFLSIEKDAKEELLCEVSQTKERIRKIRNSNPIDILDSLNTNESNSVTFEFAEEIIDQQESSETNTKLGGTNEDVYEEKYDEELRYKWRNPESNEIYVPKMARRPQRSPQAKNQPGTDDNEHDFSIGTMSQWQNNDFEEIPEVPEEASSANITPRRMEEEDEEILKLAEEGRNPSPLFEGKKSNEIFETRKCFFATSRLQTIPKFNIDREIELPQDAEMNISVLSSFEGSPEEDPNVLSACDLSFTSNNLQNMNTSENISKPPTKVPVLNLGKMKTASNIGHKPKLSLNLSAISVAQSASDTPKETIPNPAFFKESKRSRNNEHQRYSSKNTYATTLNSAKKEEGSLCDSFIKDANMIAEIFESQHTRKVSNLELTFEKSDDQEEGSKMDPLRLINLPTGKARFSVAHWNFGSRRLKH</sequence>
<feature type="compositionally biased region" description="Polar residues" evidence="2">
    <location>
        <begin position="19"/>
        <end position="34"/>
    </location>
</feature>
<feature type="compositionally biased region" description="Basic and acidic residues" evidence="2">
    <location>
        <begin position="50"/>
        <end position="59"/>
    </location>
</feature>
<dbReference type="AlphaFoldDB" id="A0AAD1Y305"/>
<reference evidence="3" key="1">
    <citation type="submission" date="2023-07" db="EMBL/GenBank/DDBJ databases">
        <authorList>
            <consortium name="AG Swart"/>
            <person name="Singh M."/>
            <person name="Singh A."/>
            <person name="Seah K."/>
            <person name="Emmerich C."/>
        </authorList>
    </citation>
    <scope>NUCLEOTIDE SEQUENCE</scope>
    <source>
        <strain evidence="3">DP1</strain>
    </source>
</reference>
<comment type="caution">
    <text evidence="3">The sequence shown here is derived from an EMBL/GenBank/DDBJ whole genome shotgun (WGS) entry which is preliminary data.</text>
</comment>
<dbReference type="Proteomes" id="UP001295684">
    <property type="component" value="Unassembled WGS sequence"/>
</dbReference>
<evidence type="ECO:0000256" key="1">
    <source>
        <dbReference type="SAM" id="Coils"/>
    </source>
</evidence>
<dbReference type="EMBL" id="CAMPGE010026779">
    <property type="protein sequence ID" value="CAI2384446.1"/>
    <property type="molecule type" value="Genomic_DNA"/>
</dbReference>
<feature type="compositionally biased region" description="Polar residues" evidence="2">
    <location>
        <begin position="442"/>
        <end position="452"/>
    </location>
</feature>
<evidence type="ECO:0000313" key="4">
    <source>
        <dbReference type="Proteomes" id="UP001295684"/>
    </source>
</evidence>
<gene>
    <name evidence="3" type="ORF">ECRASSUSDP1_LOCUS25973</name>
</gene>
<organism evidence="3 4">
    <name type="scientific">Euplotes crassus</name>
    <dbReference type="NCBI Taxonomy" id="5936"/>
    <lineage>
        <taxon>Eukaryota</taxon>
        <taxon>Sar</taxon>
        <taxon>Alveolata</taxon>
        <taxon>Ciliophora</taxon>
        <taxon>Intramacronucleata</taxon>
        <taxon>Spirotrichea</taxon>
        <taxon>Hypotrichia</taxon>
        <taxon>Euplotida</taxon>
        <taxon>Euplotidae</taxon>
        <taxon>Moneuplotes</taxon>
    </lineage>
</organism>
<feature type="compositionally biased region" description="Basic and acidic residues" evidence="2">
    <location>
        <begin position="649"/>
        <end position="661"/>
    </location>
</feature>
<name>A0AAD1Y305_EUPCR</name>
<feature type="coiled-coil region" evidence="1">
    <location>
        <begin position="261"/>
        <end position="295"/>
    </location>
</feature>
<feature type="region of interest" description="Disordered" evidence="2">
    <location>
        <begin position="19"/>
        <end position="59"/>
    </location>
</feature>
<keyword evidence="1" id="KW-0175">Coiled coil</keyword>
<evidence type="ECO:0000256" key="2">
    <source>
        <dbReference type="SAM" id="MobiDB-lite"/>
    </source>
</evidence>
<accession>A0AAD1Y305</accession>
<evidence type="ECO:0000313" key="3">
    <source>
        <dbReference type="EMBL" id="CAI2384446.1"/>
    </source>
</evidence>